<proteinExistence type="predicted"/>
<dbReference type="EMBL" id="MFMW01000014">
    <property type="protein sequence ID" value="OGG87407.1"/>
    <property type="molecule type" value="Genomic_DNA"/>
</dbReference>
<dbReference type="Gene3D" id="3.40.50.300">
    <property type="entry name" value="P-loop containing nucleotide triphosphate hydrolases"/>
    <property type="match status" value="1"/>
</dbReference>
<dbReference type="PANTHER" id="PTHR43566:SF2">
    <property type="entry name" value="DUF4143 DOMAIN-CONTAINING PROTEIN"/>
    <property type="match status" value="1"/>
</dbReference>
<dbReference type="SUPFAM" id="SSF52980">
    <property type="entry name" value="Restriction endonuclease-like"/>
    <property type="match status" value="1"/>
</dbReference>
<dbReference type="InterPro" id="IPR011335">
    <property type="entry name" value="Restrct_endonuc-II-like"/>
</dbReference>
<dbReference type="SUPFAM" id="SSF52540">
    <property type="entry name" value="P-loop containing nucleoside triphosphate hydrolases"/>
    <property type="match status" value="1"/>
</dbReference>
<dbReference type="Proteomes" id="UP000179136">
    <property type="component" value="Unassembled WGS sequence"/>
</dbReference>
<evidence type="ECO:0000259" key="2">
    <source>
        <dbReference type="Pfam" id="PF13635"/>
    </source>
</evidence>
<dbReference type="Pfam" id="PF13173">
    <property type="entry name" value="AAA_14"/>
    <property type="match status" value="1"/>
</dbReference>
<dbReference type="InterPro" id="IPR041682">
    <property type="entry name" value="AAA_14"/>
</dbReference>
<dbReference type="InterPro" id="IPR025420">
    <property type="entry name" value="DUF4143"/>
</dbReference>
<comment type="caution">
    <text evidence="3">The sequence shown here is derived from an EMBL/GenBank/DDBJ whole genome shotgun (WGS) entry which is preliminary data.</text>
</comment>
<dbReference type="InterPro" id="IPR027417">
    <property type="entry name" value="P-loop_NTPase"/>
</dbReference>
<sequence>MIKRQISKQILKYLKQYPVISLTGPRQSGKTTLVKNIFPKMDYLNLEDIETRDFAMRDPKSFLGNHPNGLIIDESQRVPELMSQIQIIVDEKKVPGQFILTGSQNFLLMEKVSQSLAGRAAILNLLPFSLLELEKANINLSGELEEILLKGFYPKLFDQKIEIKNYYSNYIQTYIERDVRTLKNIANLNTFKRFLDLCAGRCGQILNYFSLAQDCGIDQKTAKEWVSILEASFIIFLLRPHYKNFNKRVTKMPKLYFYDTGLACSLLNILNKKQLRDHYLKGGLFESFVISEFYKHKLNLAERPNYYFWRNKTGNEVDLIIEKADKLIPLEIKAGKTISQEYFKGLNYFNKLSGNNPKNSYVIYAGDQKQVGSSGNVFSWHSLPAELDRIDR</sequence>
<feature type="domain" description="DUF4143" evidence="2">
    <location>
        <begin position="176"/>
        <end position="335"/>
    </location>
</feature>
<evidence type="ECO:0000313" key="3">
    <source>
        <dbReference type="EMBL" id="OGG87407.1"/>
    </source>
</evidence>
<dbReference type="PANTHER" id="PTHR43566">
    <property type="entry name" value="CONSERVED PROTEIN"/>
    <property type="match status" value="1"/>
</dbReference>
<evidence type="ECO:0000313" key="4">
    <source>
        <dbReference type="Proteomes" id="UP000179136"/>
    </source>
</evidence>
<protein>
    <submittedName>
        <fullName evidence="3">AAA family ATPase</fullName>
    </submittedName>
</protein>
<dbReference type="Pfam" id="PF13635">
    <property type="entry name" value="DUF4143"/>
    <property type="match status" value="1"/>
</dbReference>
<evidence type="ECO:0000259" key="1">
    <source>
        <dbReference type="Pfam" id="PF13173"/>
    </source>
</evidence>
<gene>
    <name evidence="3" type="ORF">A3B87_00860</name>
</gene>
<reference evidence="3 4" key="1">
    <citation type="journal article" date="2016" name="Nat. Commun.">
        <title>Thousands of microbial genomes shed light on interconnected biogeochemical processes in an aquifer system.</title>
        <authorList>
            <person name="Anantharaman K."/>
            <person name="Brown C.T."/>
            <person name="Hug L.A."/>
            <person name="Sharon I."/>
            <person name="Castelle C.J."/>
            <person name="Probst A.J."/>
            <person name="Thomas B.C."/>
            <person name="Singh A."/>
            <person name="Wilkins M.J."/>
            <person name="Karaoz U."/>
            <person name="Brodie E.L."/>
            <person name="Williams K.H."/>
            <person name="Hubbard S.S."/>
            <person name="Banfield J.F."/>
        </authorList>
    </citation>
    <scope>NUCLEOTIDE SEQUENCE [LARGE SCALE GENOMIC DNA]</scope>
</reference>
<feature type="domain" description="AAA" evidence="1">
    <location>
        <begin position="17"/>
        <end position="133"/>
    </location>
</feature>
<accession>A0A1F6FNH4</accession>
<organism evidence="3 4">
    <name type="scientific">Candidatus Kuenenbacteria bacterium RIFCSPHIGHO2_02_FULL_39_13</name>
    <dbReference type="NCBI Taxonomy" id="1798561"/>
    <lineage>
        <taxon>Bacteria</taxon>
        <taxon>Candidatus Kueneniibacteriota</taxon>
    </lineage>
</organism>
<dbReference type="AlphaFoldDB" id="A0A1F6FNH4"/>
<name>A0A1F6FNH4_9BACT</name>